<proteinExistence type="predicted"/>
<evidence type="ECO:0000313" key="1">
    <source>
        <dbReference type="EMBL" id="SVB93277.1"/>
    </source>
</evidence>
<sequence>MVVEMNEILRSLCNGGNLKMINRLKYMEQNKNSLRVLEDRRKSDDISLQYTATYDILFRIIDLELNSNGYTLNKSPHFVFKKLYPIFFPSIKHINININEVV</sequence>
<feature type="non-terminal residue" evidence="1">
    <location>
        <position position="102"/>
    </location>
</feature>
<gene>
    <name evidence="1" type="ORF">METZ01_LOCUS246131</name>
</gene>
<organism evidence="1">
    <name type="scientific">marine metagenome</name>
    <dbReference type="NCBI Taxonomy" id="408172"/>
    <lineage>
        <taxon>unclassified sequences</taxon>
        <taxon>metagenomes</taxon>
        <taxon>ecological metagenomes</taxon>
    </lineage>
</organism>
<protein>
    <submittedName>
        <fullName evidence="1">Uncharacterized protein</fullName>
    </submittedName>
</protein>
<accession>A0A382I231</accession>
<name>A0A382I231_9ZZZZ</name>
<reference evidence="1" key="1">
    <citation type="submission" date="2018-05" db="EMBL/GenBank/DDBJ databases">
        <authorList>
            <person name="Lanie J.A."/>
            <person name="Ng W.-L."/>
            <person name="Kazmierczak K.M."/>
            <person name="Andrzejewski T.M."/>
            <person name="Davidsen T.M."/>
            <person name="Wayne K.J."/>
            <person name="Tettelin H."/>
            <person name="Glass J.I."/>
            <person name="Rusch D."/>
            <person name="Podicherti R."/>
            <person name="Tsui H.-C.T."/>
            <person name="Winkler M.E."/>
        </authorList>
    </citation>
    <scope>NUCLEOTIDE SEQUENCE</scope>
</reference>
<dbReference type="AlphaFoldDB" id="A0A382I231"/>
<dbReference type="EMBL" id="UINC01064524">
    <property type="protein sequence ID" value="SVB93277.1"/>
    <property type="molecule type" value="Genomic_DNA"/>
</dbReference>